<dbReference type="Gene3D" id="1.10.10.10">
    <property type="entry name" value="Winged helix-like DNA-binding domain superfamily/Winged helix DNA-binding domain"/>
    <property type="match status" value="1"/>
</dbReference>
<dbReference type="SUPFAM" id="SSF46785">
    <property type="entry name" value="Winged helix' DNA-binding domain"/>
    <property type="match status" value="1"/>
</dbReference>
<evidence type="ECO:0000313" key="6">
    <source>
        <dbReference type="EMBL" id="MBB4097159.1"/>
    </source>
</evidence>
<proteinExistence type="inferred from homology"/>
<dbReference type="PANTHER" id="PTHR30537:SF74">
    <property type="entry name" value="HTH-TYPE TRANSCRIPTIONAL REGULATOR TRPI"/>
    <property type="match status" value="1"/>
</dbReference>
<evidence type="ECO:0000313" key="7">
    <source>
        <dbReference type="Proteomes" id="UP000557392"/>
    </source>
</evidence>
<dbReference type="Pfam" id="PF00126">
    <property type="entry name" value="HTH_1"/>
    <property type="match status" value="1"/>
</dbReference>
<dbReference type="InterPro" id="IPR005119">
    <property type="entry name" value="LysR_subst-bd"/>
</dbReference>
<dbReference type="AlphaFoldDB" id="A0A7W6NUK8"/>
<keyword evidence="2" id="KW-0805">Transcription regulation</keyword>
<dbReference type="EMBL" id="JACIEH010000001">
    <property type="protein sequence ID" value="MBB4097159.1"/>
    <property type="molecule type" value="Genomic_DNA"/>
</dbReference>
<gene>
    <name evidence="6" type="ORF">GGR46_000692</name>
</gene>
<keyword evidence="3" id="KW-0238">DNA-binding</keyword>
<dbReference type="InterPro" id="IPR000847">
    <property type="entry name" value="LysR_HTH_N"/>
</dbReference>
<keyword evidence="4" id="KW-0804">Transcription</keyword>
<keyword evidence="7" id="KW-1185">Reference proteome</keyword>
<dbReference type="GO" id="GO:0003700">
    <property type="term" value="F:DNA-binding transcription factor activity"/>
    <property type="evidence" value="ECO:0007669"/>
    <property type="project" value="InterPro"/>
</dbReference>
<dbReference type="GO" id="GO:0043565">
    <property type="term" value="F:sequence-specific DNA binding"/>
    <property type="evidence" value="ECO:0007669"/>
    <property type="project" value="TreeGrafter"/>
</dbReference>
<protein>
    <submittedName>
        <fullName evidence="6">LysR family glycine cleavage system transcriptional activator</fullName>
    </submittedName>
</protein>
<evidence type="ECO:0000256" key="4">
    <source>
        <dbReference type="ARBA" id="ARBA00023163"/>
    </source>
</evidence>
<dbReference type="Pfam" id="PF03466">
    <property type="entry name" value="LysR_substrate"/>
    <property type="match status" value="1"/>
</dbReference>
<dbReference type="InterPro" id="IPR036388">
    <property type="entry name" value="WH-like_DNA-bd_sf"/>
</dbReference>
<comment type="similarity">
    <text evidence="1">Belongs to the LysR transcriptional regulatory family.</text>
</comment>
<dbReference type="PANTHER" id="PTHR30537">
    <property type="entry name" value="HTH-TYPE TRANSCRIPTIONAL REGULATOR"/>
    <property type="match status" value="1"/>
</dbReference>
<evidence type="ECO:0000256" key="2">
    <source>
        <dbReference type="ARBA" id="ARBA00023015"/>
    </source>
</evidence>
<evidence type="ECO:0000256" key="1">
    <source>
        <dbReference type="ARBA" id="ARBA00009437"/>
    </source>
</evidence>
<comment type="caution">
    <text evidence="6">The sequence shown here is derived from an EMBL/GenBank/DDBJ whole genome shotgun (WGS) entry which is preliminary data.</text>
</comment>
<evidence type="ECO:0000256" key="3">
    <source>
        <dbReference type="ARBA" id="ARBA00023125"/>
    </source>
</evidence>
<dbReference type="Gene3D" id="3.40.190.10">
    <property type="entry name" value="Periplasmic binding protein-like II"/>
    <property type="match status" value="2"/>
</dbReference>
<dbReference type="CDD" id="cd08432">
    <property type="entry name" value="PBP2_GcdR_TrpI_HvrB_AmpR_like"/>
    <property type="match status" value="1"/>
</dbReference>
<accession>A0A7W6NUK8</accession>
<name>A0A7W6NUK8_9SPHN</name>
<dbReference type="Proteomes" id="UP000557392">
    <property type="component" value="Unassembled WGS sequence"/>
</dbReference>
<dbReference type="GO" id="GO:0006351">
    <property type="term" value="P:DNA-templated transcription"/>
    <property type="evidence" value="ECO:0007669"/>
    <property type="project" value="TreeGrafter"/>
</dbReference>
<dbReference type="InterPro" id="IPR036390">
    <property type="entry name" value="WH_DNA-bd_sf"/>
</dbReference>
<dbReference type="PROSITE" id="PS50931">
    <property type="entry name" value="HTH_LYSR"/>
    <property type="match status" value="1"/>
</dbReference>
<feature type="domain" description="HTH lysR-type" evidence="5">
    <location>
        <begin position="62"/>
        <end position="119"/>
    </location>
</feature>
<organism evidence="6 7">
    <name type="scientific">Sphingomonas kyeonggiensis</name>
    <dbReference type="NCBI Taxonomy" id="1268553"/>
    <lineage>
        <taxon>Bacteria</taxon>
        <taxon>Pseudomonadati</taxon>
        <taxon>Pseudomonadota</taxon>
        <taxon>Alphaproteobacteria</taxon>
        <taxon>Sphingomonadales</taxon>
        <taxon>Sphingomonadaceae</taxon>
        <taxon>Sphingomonas</taxon>
    </lineage>
</organism>
<sequence length="363" mass="39729">MYILAEAPVMLTPGAIIHLIDHGCPPDQKLARKRCGSSAYASNKRIDTSYQEALSSAMRRLPPLPAVRAFEAIARRGTFTAAAAELGMTQAAISYQIKILEERVGEPLFVRRGRRAELTAGGARVASRLAIAFDEIEMAFDELTGESETVLRIATTASFANNWLARNIGTFQAEHPDIEIELEVSGTVIDLAESRIDVAIRSGRGDWPGLKSEHLATVDFTPMCSPALIEGHQLPLDAGKALEMQRISPQDRWWPIWFRSAGVEIGDDLGRGGIRMDSQATEGQAALAGHGIALMTPMLWRPELASGRLICPFATIADEGTAYWFVHAENRRHTRKIARFRDWLVPAFRAMAAAPEMGAIEGA</sequence>
<evidence type="ECO:0000259" key="5">
    <source>
        <dbReference type="PROSITE" id="PS50931"/>
    </source>
</evidence>
<dbReference type="RefSeq" id="WP_343057976.1">
    <property type="nucleotide sequence ID" value="NZ_JACIEH010000001.1"/>
</dbReference>
<dbReference type="PRINTS" id="PR00039">
    <property type="entry name" value="HTHLYSR"/>
</dbReference>
<dbReference type="SUPFAM" id="SSF53850">
    <property type="entry name" value="Periplasmic binding protein-like II"/>
    <property type="match status" value="1"/>
</dbReference>
<dbReference type="InterPro" id="IPR058163">
    <property type="entry name" value="LysR-type_TF_proteobact-type"/>
</dbReference>
<reference evidence="6 7" key="1">
    <citation type="submission" date="2020-08" db="EMBL/GenBank/DDBJ databases">
        <title>Genomic Encyclopedia of Type Strains, Phase IV (KMG-IV): sequencing the most valuable type-strain genomes for metagenomic binning, comparative biology and taxonomic classification.</title>
        <authorList>
            <person name="Goeker M."/>
        </authorList>
    </citation>
    <scope>NUCLEOTIDE SEQUENCE [LARGE SCALE GENOMIC DNA]</scope>
    <source>
        <strain evidence="6 7">DSM 101806</strain>
    </source>
</reference>